<protein>
    <submittedName>
        <fullName evidence="1">Uncharacterized protein</fullName>
    </submittedName>
</protein>
<name>A0A5S9IN03_UABAM</name>
<dbReference type="OrthoDB" id="9887473at2"/>
<reference evidence="1 2" key="1">
    <citation type="submission" date="2019-08" db="EMBL/GenBank/DDBJ databases">
        <title>Complete genome sequence of Candidatus Uab amorphum.</title>
        <authorList>
            <person name="Shiratori T."/>
            <person name="Suzuki S."/>
            <person name="Kakizawa Y."/>
            <person name="Ishida K."/>
        </authorList>
    </citation>
    <scope>NUCLEOTIDE SEQUENCE [LARGE SCALE GENOMIC DNA]</scope>
    <source>
        <strain evidence="1 2">SRT547</strain>
    </source>
</reference>
<dbReference type="KEGG" id="uam:UABAM_02776"/>
<evidence type="ECO:0000313" key="1">
    <source>
        <dbReference type="EMBL" id="BBM84416.1"/>
    </source>
</evidence>
<accession>A0A5S9IN03</accession>
<dbReference type="AlphaFoldDB" id="A0A5S9IN03"/>
<dbReference type="RefSeq" id="WP_151968573.1">
    <property type="nucleotide sequence ID" value="NZ_AP019860.1"/>
</dbReference>
<organism evidence="1 2">
    <name type="scientific">Uabimicrobium amorphum</name>
    <dbReference type="NCBI Taxonomy" id="2596890"/>
    <lineage>
        <taxon>Bacteria</taxon>
        <taxon>Pseudomonadati</taxon>
        <taxon>Planctomycetota</taxon>
        <taxon>Candidatus Uabimicrobiia</taxon>
        <taxon>Candidatus Uabimicrobiales</taxon>
        <taxon>Candidatus Uabimicrobiaceae</taxon>
        <taxon>Candidatus Uabimicrobium</taxon>
    </lineage>
</organism>
<keyword evidence="2" id="KW-1185">Reference proteome</keyword>
<dbReference type="Proteomes" id="UP000326354">
    <property type="component" value="Chromosome"/>
</dbReference>
<proteinExistence type="predicted"/>
<sequence length="193" mass="22179">MIDIFHLEVLCKKDIDNIFVVFTDNYKTKGNILILDQIKQKLQESETKLQADSIVLFNKFSTKAGDLEVFITDRLYKQCRKGKVWKSRAMLSTLKNAIYGFDIKASRSRGGLDGIFRIDRHFSPINSMMKKIFNFLDKPDPLVAKIGKHFDSSVENWIPVRLVSHNLRLLGIILNTKKGAQLVLVDYDKDKGN</sequence>
<dbReference type="EMBL" id="AP019860">
    <property type="protein sequence ID" value="BBM84416.1"/>
    <property type="molecule type" value="Genomic_DNA"/>
</dbReference>
<gene>
    <name evidence="1" type="ORF">UABAM_02776</name>
</gene>
<evidence type="ECO:0000313" key="2">
    <source>
        <dbReference type="Proteomes" id="UP000326354"/>
    </source>
</evidence>